<keyword evidence="1" id="KW-0732">Signal</keyword>
<feature type="signal peptide" evidence="1">
    <location>
        <begin position="1"/>
        <end position="18"/>
    </location>
</feature>
<protein>
    <submittedName>
        <fullName evidence="2">Uncharacterized protein</fullName>
    </submittedName>
</protein>
<proteinExistence type="predicted"/>
<evidence type="ECO:0000313" key="2">
    <source>
        <dbReference type="EMBL" id="GIZ38562.1"/>
    </source>
</evidence>
<gene>
    <name evidence="2" type="ORF">CKM354_000197800</name>
</gene>
<comment type="caution">
    <text evidence="2">The sequence shown here is derived from an EMBL/GenBank/DDBJ whole genome shotgun (WGS) entry which is preliminary data.</text>
</comment>
<feature type="chain" id="PRO_5040496081" evidence="1">
    <location>
        <begin position="19"/>
        <end position="303"/>
    </location>
</feature>
<sequence length="303" mass="32537">MKVTSLIAATALLAGASATAELEDKRAVYGVCAIGFGGPCNGENDPGNFDWPGNFRTLQAQRENKKARREEVSKAAKRQAGICAVGAGGPCNGEDDPGNFGSGRFRLPGTRFPNFDIDREIARRQYLPDQRIGAGLPAWLREAAAKDLQGKAKRDAQLCAIGYGGSCNGGAPAWRGLLPAARPAGELAQRDVDSTFAKRACAAGYEGYCNDAFIAPQFRSYGRLAQRDVGSTFAKRACAAGYEGFCNDAFLAPPQGFDEELLRNSARPVQIASKRQVYADGSEEWAERQAQVQELYRLASGRQ</sequence>
<dbReference type="Proteomes" id="UP000825890">
    <property type="component" value="Unassembled WGS sequence"/>
</dbReference>
<name>A0A9P3C8C4_9PEZI</name>
<evidence type="ECO:0000313" key="3">
    <source>
        <dbReference type="Proteomes" id="UP000825890"/>
    </source>
</evidence>
<dbReference type="RefSeq" id="XP_044653049.1">
    <property type="nucleotide sequence ID" value="XM_044797114.1"/>
</dbReference>
<keyword evidence="3" id="KW-1185">Reference proteome</keyword>
<accession>A0A9P3C8C4</accession>
<evidence type="ECO:0000256" key="1">
    <source>
        <dbReference type="SAM" id="SignalP"/>
    </source>
</evidence>
<dbReference type="GeneID" id="68287553"/>
<organism evidence="2 3">
    <name type="scientific">Cercospora kikuchii</name>
    <dbReference type="NCBI Taxonomy" id="84275"/>
    <lineage>
        <taxon>Eukaryota</taxon>
        <taxon>Fungi</taxon>
        <taxon>Dikarya</taxon>
        <taxon>Ascomycota</taxon>
        <taxon>Pezizomycotina</taxon>
        <taxon>Dothideomycetes</taxon>
        <taxon>Dothideomycetidae</taxon>
        <taxon>Mycosphaerellales</taxon>
        <taxon>Mycosphaerellaceae</taxon>
        <taxon>Cercospora</taxon>
    </lineage>
</organism>
<dbReference type="EMBL" id="BOLY01000001">
    <property type="protein sequence ID" value="GIZ38562.1"/>
    <property type="molecule type" value="Genomic_DNA"/>
</dbReference>
<dbReference type="AlphaFoldDB" id="A0A9P3C8C4"/>
<reference evidence="2 3" key="1">
    <citation type="submission" date="2021-01" db="EMBL/GenBank/DDBJ databases">
        <title>Cercospora kikuchii MAFF 305040 whole genome shotgun sequence.</title>
        <authorList>
            <person name="Kashiwa T."/>
            <person name="Suzuki T."/>
        </authorList>
    </citation>
    <scope>NUCLEOTIDE SEQUENCE [LARGE SCALE GENOMIC DNA]</scope>
    <source>
        <strain evidence="2 3">MAFF 305040</strain>
    </source>
</reference>
<dbReference type="OrthoDB" id="10289114at2759"/>